<feature type="coiled-coil region" evidence="3">
    <location>
        <begin position="202"/>
        <end position="229"/>
    </location>
</feature>
<evidence type="ECO:0000256" key="2">
    <source>
        <dbReference type="PROSITE-ProRule" id="PRU00267"/>
    </source>
</evidence>
<reference evidence="6" key="1">
    <citation type="submission" date="2022-03" db="EMBL/GenBank/DDBJ databases">
        <authorList>
            <person name="Martin H S."/>
        </authorList>
    </citation>
    <scope>NUCLEOTIDE SEQUENCE</scope>
</reference>
<dbReference type="InterPro" id="IPR050342">
    <property type="entry name" value="HMGB"/>
</dbReference>
<sequence>MSSLSQLCRLSNYVVGSYKTYIHSRTTWLNSIQVCSYTKKSAEAKLGIEKPKRPLTPFFKFMTQMRPALLAKNPGISSKEAIAWTSKHWQQLDTETKTQMVKEYEKDLEDYKKIKAMYEASLTEQQKEDIKRVKAEMAASKEKRKLKAELKELGKPKKPMSSYFLFTQTKKDLFKGNEMKEYQEKIKADWLTLPDSERIKFEKQAQTLMEKYKKDLEAWELKMIAIGQESSQSDVTASIQQKEHTESQERQSTGETIAEKNQPESKQIVQYGKKNKQ</sequence>
<feature type="DNA-binding region" description="HMG box" evidence="2">
    <location>
        <begin position="51"/>
        <end position="119"/>
    </location>
</feature>
<gene>
    <name evidence="6" type="ORF">IPOD504_LOCUS4280</name>
</gene>
<feature type="domain" description="HMG box" evidence="5">
    <location>
        <begin position="51"/>
        <end position="119"/>
    </location>
</feature>
<keyword evidence="3" id="KW-0175">Coiled coil</keyword>
<name>A0ABN8HXU7_9NEOP</name>
<dbReference type="SMART" id="SM00398">
    <property type="entry name" value="HMG"/>
    <property type="match status" value="2"/>
</dbReference>
<dbReference type="Pfam" id="PF09011">
    <property type="entry name" value="HMG_box_2"/>
    <property type="match status" value="1"/>
</dbReference>
<evidence type="ECO:0000313" key="6">
    <source>
        <dbReference type="EMBL" id="CAH2043408.1"/>
    </source>
</evidence>
<feature type="region of interest" description="Disordered" evidence="4">
    <location>
        <begin position="230"/>
        <end position="277"/>
    </location>
</feature>
<proteinExistence type="predicted"/>
<feature type="coiled-coil region" evidence="3">
    <location>
        <begin position="101"/>
        <end position="143"/>
    </location>
</feature>
<dbReference type="InterPro" id="IPR036910">
    <property type="entry name" value="HMG_box_dom_sf"/>
</dbReference>
<dbReference type="InterPro" id="IPR009071">
    <property type="entry name" value="HMG_box_dom"/>
</dbReference>
<protein>
    <recommendedName>
        <fullName evidence="5">HMG box domain-containing protein</fullName>
    </recommendedName>
</protein>
<dbReference type="Gene3D" id="1.10.30.10">
    <property type="entry name" value="High mobility group box domain"/>
    <property type="match status" value="2"/>
</dbReference>
<evidence type="ECO:0000256" key="4">
    <source>
        <dbReference type="SAM" id="MobiDB-lite"/>
    </source>
</evidence>
<dbReference type="SUPFAM" id="SSF47095">
    <property type="entry name" value="HMG-box"/>
    <property type="match status" value="2"/>
</dbReference>
<dbReference type="Pfam" id="PF00505">
    <property type="entry name" value="HMG_box"/>
    <property type="match status" value="1"/>
</dbReference>
<feature type="domain" description="HMG box" evidence="5">
    <location>
        <begin position="156"/>
        <end position="220"/>
    </location>
</feature>
<feature type="DNA-binding region" description="HMG box" evidence="2">
    <location>
        <begin position="156"/>
        <end position="220"/>
    </location>
</feature>
<keyword evidence="2" id="KW-0539">Nucleus</keyword>
<evidence type="ECO:0000256" key="1">
    <source>
        <dbReference type="ARBA" id="ARBA00023125"/>
    </source>
</evidence>
<feature type="compositionally biased region" description="Polar residues" evidence="4">
    <location>
        <begin position="230"/>
        <end position="240"/>
    </location>
</feature>
<keyword evidence="7" id="KW-1185">Reference proteome</keyword>
<evidence type="ECO:0000256" key="3">
    <source>
        <dbReference type="SAM" id="Coils"/>
    </source>
</evidence>
<dbReference type="EMBL" id="OW152827">
    <property type="protein sequence ID" value="CAH2043408.1"/>
    <property type="molecule type" value="Genomic_DNA"/>
</dbReference>
<keyword evidence="1 2" id="KW-0238">DNA-binding</keyword>
<dbReference type="PROSITE" id="PS50118">
    <property type="entry name" value="HMG_BOX_2"/>
    <property type="match status" value="2"/>
</dbReference>
<dbReference type="Proteomes" id="UP000837857">
    <property type="component" value="Chromosome 15"/>
</dbReference>
<dbReference type="PANTHER" id="PTHR48112">
    <property type="entry name" value="HIGH MOBILITY GROUP PROTEIN DSP1"/>
    <property type="match status" value="1"/>
</dbReference>
<organism evidence="6 7">
    <name type="scientific">Iphiclides podalirius</name>
    <name type="common">scarce swallowtail</name>
    <dbReference type="NCBI Taxonomy" id="110791"/>
    <lineage>
        <taxon>Eukaryota</taxon>
        <taxon>Metazoa</taxon>
        <taxon>Ecdysozoa</taxon>
        <taxon>Arthropoda</taxon>
        <taxon>Hexapoda</taxon>
        <taxon>Insecta</taxon>
        <taxon>Pterygota</taxon>
        <taxon>Neoptera</taxon>
        <taxon>Endopterygota</taxon>
        <taxon>Lepidoptera</taxon>
        <taxon>Glossata</taxon>
        <taxon>Ditrysia</taxon>
        <taxon>Papilionoidea</taxon>
        <taxon>Papilionidae</taxon>
        <taxon>Papilioninae</taxon>
        <taxon>Iphiclides</taxon>
    </lineage>
</organism>
<evidence type="ECO:0000313" key="7">
    <source>
        <dbReference type="Proteomes" id="UP000837857"/>
    </source>
</evidence>
<dbReference type="PANTHER" id="PTHR48112:SF22">
    <property type="entry name" value="MITOCHONDRIAL TRANSCRIPTION FACTOR A, ISOFORM B"/>
    <property type="match status" value="1"/>
</dbReference>
<evidence type="ECO:0000259" key="5">
    <source>
        <dbReference type="PROSITE" id="PS50118"/>
    </source>
</evidence>
<accession>A0ABN8HXU7</accession>
<feature type="non-terminal residue" evidence="6">
    <location>
        <position position="277"/>
    </location>
</feature>